<reference evidence="2 3" key="1">
    <citation type="submission" date="2022-09" db="EMBL/GenBank/DDBJ databases">
        <title>Whole genome sequencing analysis of tet(X)-positive Empedobacter falsenii YWS9-3.</title>
        <authorList>
            <person name="Chen C."/>
            <person name="Lv Y.-L."/>
        </authorList>
    </citation>
    <scope>NUCLEOTIDE SEQUENCE [LARGE SCALE GENOMIC DNA]</scope>
    <source>
        <strain evidence="2 3">YWS9-3_T</strain>
    </source>
</reference>
<proteinExistence type="predicted"/>
<feature type="transmembrane region" description="Helical" evidence="1">
    <location>
        <begin position="12"/>
        <end position="34"/>
    </location>
</feature>
<keyword evidence="1" id="KW-0472">Membrane</keyword>
<dbReference type="Proteomes" id="UP001223501">
    <property type="component" value="Chromosome"/>
</dbReference>
<dbReference type="SUPFAM" id="SSF52266">
    <property type="entry name" value="SGNH hydrolase"/>
    <property type="match status" value="1"/>
</dbReference>
<accession>A0ABY8VBQ3</accession>
<evidence type="ECO:0008006" key="4">
    <source>
        <dbReference type="Google" id="ProtNLM"/>
    </source>
</evidence>
<keyword evidence="1" id="KW-1133">Transmembrane helix</keyword>
<gene>
    <name evidence="2" type="ORF">OBA43_06370</name>
</gene>
<dbReference type="RefSeq" id="WP_284584183.1">
    <property type="nucleotide sequence ID" value="NZ_CP106831.1"/>
</dbReference>
<keyword evidence="1" id="KW-0812">Transmembrane</keyword>
<keyword evidence="3" id="KW-1185">Reference proteome</keyword>
<evidence type="ECO:0000256" key="1">
    <source>
        <dbReference type="SAM" id="Phobius"/>
    </source>
</evidence>
<evidence type="ECO:0000313" key="2">
    <source>
        <dbReference type="EMBL" id="WIH98547.1"/>
    </source>
</evidence>
<organism evidence="2 3">
    <name type="scientific">Empedobacter falsenii</name>
    <dbReference type="NCBI Taxonomy" id="343874"/>
    <lineage>
        <taxon>Bacteria</taxon>
        <taxon>Pseudomonadati</taxon>
        <taxon>Bacteroidota</taxon>
        <taxon>Flavobacteriia</taxon>
        <taxon>Flavobacteriales</taxon>
        <taxon>Weeksellaceae</taxon>
        <taxon>Empedobacter</taxon>
    </lineage>
</organism>
<name>A0ABY8VBQ3_9FLAO</name>
<sequence>MKKFLINIGLFSLFAMIFYLVIMPIWSSVLPFYMSKNVRSCMGCYGHTFTRMQDAQKTTNVDVLIIGSSHAYRGIDPRILAKEGISAFNLGSSAQTPINTKVLLHQYLEQINPKLVVYEAYAGTLAIDGVESSLDILSNNKIDINSIKMANEVHNLLAYNTLIFSGFRQTFGLNKTFSEKIHQEDDTYISPTGYVETKYRKNIFNKGNNTSWNLKESQKEELIDNVNFIKSKGIDVYIIQAPITKILYNSIDNHQEVDQFLSTLGKYKNYQGLVELNDSTDFFDNNHLNQIGVEKFNQPLVSDIKNILEKNNK</sequence>
<dbReference type="EMBL" id="CP106831">
    <property type="protein sequence ID" value="WIH98547.1"/>
    <property type="molecule type" value="Genomic_DNA"/>
</dbReference>
<protein>
    <recommendedName>
        <fullName evidence="4">SGNH/GDSL hydrolase family protein</fullName>
    </recommendedName>
</protein>
<evidence type="ECO:0000313" key="3">
    <source>
        <dbReference type="Proteomes" id="UP001223501"/>
    </source>
</evidence>